<feature type="transmembrane region" description="Helical" evidence="1">
    <location>
        <begin position="255"/>
        <end position="274"/>
    </location>
</feature>
<feature type="transmembrane region" description="Helical" evidence="1">
    <location>
        <begin position="225"/>
        <end position="243"/>
    </location>
</feature>
<protein>
    <submittedName>
        <fullName evidence="2">DUF4153 domain-containing protein</fullName>
    </submittedName>
</protein>
<gene>
    <name evidence="2" type="ORF">FX155_07515</name>
</gene>
<feature type="transmembrane region" description="Helical" evidence="1">
    <location>
        <begin position="185"/>
        <end position="204"/>
    </location>
</feature>
<organism evidence="2 3">
    <name type="scientific">Acidaminococcus fermentans</name>
    <dbReference type="NCBI Taxonomy" id="905"/>
    <lineage>
        <taxon>Bacteria</taxon>
        <taxon>Bacillati</taxon>
        <taxon>Bacillota</taxon>
        <taxon>Negativicutes</taxon>
        <taxon>Acidaminococcales</taxon>
        <taxon>Acidaminococcaceae</taxon>
        <taxon>Acidaminococcus</taxon>
    </lineage>
</organism>
<dbReference type="Proteomes" id="UP000441455">
    <property type="component" value="Unassembled WGS sequence"/>
</dbReference>
<dbReference type="EMBL" id="VULN01000009">
    <property type="protein sequence ID" value="MSS82439.1"/>
    <property type="molecule type" value="Genomic_DNA"/>
</dbReference>
<dbReference type="InterPro" id="IPR025291">
    <property type="entry name" value="DUF4153"/>
</dbReference>
<name>A0A6N7VL47_ACIFE</name>
<keyword evidence="1" id="KW-0472">Membrane</keyword>
<dbReference type="Pfam" id="PF13687">
    <property type="entry name" value="DUF4153"/>
    <property type="match status" value="1"/>
</dbReference>
<accession>A0A6N7VL47</accession>
<evidence type="ECO:0000313" key="2">
    <source>
        <dbReference type="EMBL" id="MSS82439.1"/>
    </source>
</evidence>
<keyword evidence="1" id="KW-1133">Transmembrane helix</keyword>
<feature type="transmembrane region" description="Helical" evidence="1">
    <location>
        <begin position="318"/>
        <end position="336"/>
    </location>
</feature>
<evidence type="ECO:0000256" key="1">
    <source>
        <dbReference type="SAM" id="Phobius"/>
    </source>
</evidence>
<feature type="transmembrane region" description="Helical" evidence="1">
    <location>
        <begin position="147"/>
        <end position="173"/>
    </location>
</feature>
<feature type="transmembrane region" description="Helical" evidence="1">
    <location>
        <begin position="343"/>
        <end position="362"/>
    </location>
</feature>
<feature type="transmembrane region" description="Helical" evidence="1">
    <location>
        <begin position="60"/>
        <end position="80"/>
    </location>
</feature>
<keyword evidence="1" id="KW-0812">Transmembrane</keyword>
<comment type="caution">
    <text evidence="2">The sequence shown here is derived from an EMBL/GenBank/DDBJ whole genome shotgun (WGS) entry which is preliminary data.</text>
</comment>
<dbReference type="OrthoDB" id="1633591at2"/>
<dbReference type="AlphaFoldDB" id="A0A6N7VL47"/>
<feature type="transmembrane region" description="Helical" evidence="1">
    <location>
        <begin position="30"/>
        <end position="48"/>
    </location>
</feature>
<sequence length="554" mass="62638">MNIQGEASFMLSRFKGLCREIWERNQRFKTAFLGSWSFFLVFLVLTVIGRGDQWSKWTVISQGFLAVQLVMFLSVPWRLYNEKYGRIEPRREAANFLLFLLLWRSLEQVPSFNDYLFLGLWGTAALSAALTLFFCDTPQGRKGLFPAFLLALGKSLLLGGLSFALLGLCFSGIRMLLYPKLSLEWLELACVFSIWVVSWQVLLAQIPRENEPLAIPDWYSSLCRNLLLPAAALLVVILYFYLAKSLREGALPNGIMNPFGSCALAFYTLFCLSYPEEQPLWVRKVLKWGALLLVPIAAAQLRGVWIRLEAYGLTTLRYLSLCCTFVGLCVLLGGITRQKPRKIYLLCGILSGILAFSPLNLVDLPAWSQARRLEETITRNQLIQKGKLVSAREISPEEAERIRSSYGYLAGSAGRWRYPLVEQIKESPFLATLPRPPKGKGHTGIGYYNYSQKLATLPVSGYSRVIIIKGAHIQYHRLRFSGEGNTAYSLPIDDAYLQQLREKYPSNGLVEGKDLQLQLEDGKLLIFTQLAGSQDGFDQKEKNSVRVDGYLLEQ</sequence>
<evidence type="ECO:0000313" key="3">
    <source>
        <dbReference type="Proteomes" id="UP000441455"/>
    </source>
</evidence>
<feature type="transmembrane region" description="Helical" evidence="1">
    <location>
        <begin position="115"/>
        <end position="135"/>
    </location>
</feature>
<proteinExistence type="predicted"/>
<reference evidence="2 3" key="1">
    <citation type="submission" date="2019-08" db="EMBL/GenBank/DDBJ databases">
        <title>In-depth cultivation of the pig gut microbiome towards novel bacterial diversity and tailored functional studies.</title>
        <authorList>
            <person name="Wylensek D."/>
            <person name="Hitch T.C.A."/>
            <person name="Clavel T."/>
        </authorList>
    </citation>
    <scope>NUCLEOTIDE SEQUENCE [LARGE SCALE GENOMIC DNA]</scope>
    <source>
        <strain evidence="2 3">WCA-389-WT-5B</strain>
    </source>
</reference>